<keyword evidence="2" id="KW-0808">Transferase</keyword>
<evidence type="ECO:0000313" key="2">
    <source>
        <dbReference type="EMBL" id="MBN7822311.1"/>
    </source>
</evidence>
<dbReference type="EMBL" id="JAFKCS010000048">
    <property type="protein sequence ID" value="MBN7822311.1"/>
    <property type="molecule type" value="Genomic_DNA"/>
</dbReference>
<protein>
    <submittedName>
        <fullName evidence="2">FkbM family methyltransferase</fullName>
    </submittedName>
</protein>
<dbReference type="Pfam" id="PF05050">
    <property type="entry name" value="Methyltransf_21"/>
    <property type="match status" value="1"/>
</dbReference>
<dbReference type="SUPFAM" id="SSF53335">
    <property type="entry name" value="S-adenosyl-L-methionine-dependent methyltransferases"/>
    <property type="match status" value="1"/>
</dbReference>
<dbReference type="Proteomes" id="UP000663992">
    <property type="component" value="Unassembled WGS sequence"/>
</dbReference>
<dbReference type="GO" id="GO:0008168">
    <property type="term" value="F:methyltransferase activity"/>
    <property type="evidence" value="ECO:0007669"/>
    <property type="project" value="UniProtKB-KW"/>
</dbReference>
<dbReference type="Gene3D" id="3.40.50.150">
    <property type="entry name" value="Vaccinia Virus protein VP39"/>
    <property type="match status" value="1"/>
</dbReference>
<evidence type="ECO:0000259" key="1">
    <source>
        <dbReference type="Pfam" id="PF05050"/>
    </source>
</evidence>
<proteinExistence type="predicted"/>
<dbReference type="GO" id="GO:0032259">
    <property type="term" value="P:methylation"/>
    <property type="evidence" value="ECO:0007669"/>
    <property type="project" value="UniProtKB-KW"/>
</dbReference>
<comment type="caution">
    <text evidence="2">The sequence shown here is derived from an EMBL/GenBank/DDBJ whole genome shotgun (WGS) entry which is preliminary data.</text>
</comment>
<dbReference type="RefSeq" id="WP_206596253.1">
    <property type="nucleotide sequence ID" value="NZ_JAFKCS010000048.1"/>
</dbReference>
<accession>A0ABS3D108</accession>
<keyword evidence="3" id="KW-1185">Reference proteome</keyword>
<sequence length="440" mass="48875">MKTTRLPEFDPAADEMQAGRIYSLALADGKVVPVSRSEAFLCDVHDHIQLRHPAKLAVLSRLQDYPNISALLDASAVLAELSGRRLRIREWLGEGFHIFGAFKVGLRLARHARALGLDVKGFLDNDPAKQGQLLEGLAIDLPTSTMLENSVVVVASGRHGNAISRQLRQVPGIRLVNMHEFLYALDGPGPGLGNEKFSSFVEAPLLEPWRFISAFLRLDDEASRKVYDALIGMRTRLSIASAQQVMSPWSEEYFDRAFVQPGHAARFVDAGAASGDTLHRLEANFGPVEQAWLFEPELPAYYEALRSVSDRPNVWVFNMGLDEAPSRTTYQPELSYDIAGELSSHVPASITSYIQGVPLDAVVQGKVGLFKLDIEGMEAAALRGARAVISRDRPTLAVCAYHRSDDFWRLMDEVSAIRSDYRIGIRLYADILEDITLYFY</sequence>
<reference evidence="2 3" key="1">
    <citation type="submission" date="2021-03" db="EMBL/GenBank/DDBJ databases">
        <title>novel species isolated from a fishpond in China.</title>
        <authorList>
            <person name="Lu H."/>
            <person name="Cai Z."/>
        </authorList>
    </citation>
    <scope>NUCLEOTIDE SEQUENCE [LARGE SCALE GENOMIC DNA]</scope>
    <source>
        <strain evidence="2 3">Y57</strain>
    </source>
</reference>
<dbReference type="InterPro" id="IPR029063">
    <property type="entry name" value="SAM-dependent_MTases_sf"/>
</dbReference>
<organism evidence="2 3">
    <name type="scientific">Bowmanella yangjiangensis</name>
    <dbReference type="NCBI Taxonomy" id="2811230"/>
    <lineage>
        <taxon>Bacteria</taxon>
        <taxon>Pseudomonadati</taxon>
        <taxon>Pseudomonadota</taxon>
        <taxon>Gammaproteobacteria</taxon>
        <taxon>Alteromonadales</taxon>
        <taxon>Alteromonadaceae</taxon>
        <taxon>Bowmanella</taxon>
    </lineage>
</organism>
<dbReference type="InterPro" id="IPR006342">
    <property type="entry name" value="FkbM_mtfrase"/>
</dbReference>
<name>A0ABS3D108_9ALTE</name>
<evidence type="ECO:0000313" key="3">
    <source>
        <dbReference type="Proteomes" id="UP000663992"/>
    </source>
</evidence>
<dbReference type="NCBIfam" id="TIGR01444">
    <property type="entry name" value="fkbM_fam"/>
    <property type="match status" value="1"/>
</dbReference>
<keyword evidence="2" id="KW-0489">Methyltransferase</keyword>
<gene>
    <name evidence="2" type="ORF">J0A65_20765</name>
</gene>
<feature type="domain" description="Methyltransferase FkbM" evidence="1">
    <location>
        <begin position="348"/>
        <end position="412"/>
    </location>
</feature>